<dbReference type="OrthoDB" id="1932741at2759"/>
<dbReference type="InterPro" id="IPR036691">
    <property type="entry name" value="Endo/exonu/phosph_ase_sf"/>
</dbReference>
<evidence type="ECO:0000313" key="4">
    <source>
        <dbReference type="Proteomes" id="UP000631114"/>
    </source>
</evidence>
<dbReference type="GO" id="GO:0003824">
    <property type="term" value="F:catalytic activity"/>
    <property type="evidence" value="ECO:0007669"/>
    <property type="project" value="InterPro"/>
</dbReference>
<evidence type="ECO:0000259" key="2">
    <source>
        <dbReference type="Pfam" id="PF03372"/>
    </source>
</evidence>
<accession>A0A835HIL6</accession>
<feature type="region of interest" description="Disordered" evidence="1">
    <location>
        <begin position="1"/>
        <end position="113"/>
    </location>
</feature>
<dbReference type="AlphaFoldDB" id="A0A835HIL6"/>
<evidence type="ECO:0000256" key="1">
    <source>
        <dbReference type="SAM" id="MobiDB-lite"/>
    </source>
</evidence>
<sequence>MVSVAKPRSIDAHFGPQPSSLEVEQEQEDSGYEQHAENRDTQIDQVEPGKEHQKDREHEITPTEQVPGETLLVSGDVACDTRQTREVCVSRQPREDGDSRQTRGETREEEGIHQTESVAAADLLALGDVGWVYGQNNEVWDSRQTRKDCDSGQTQDGCVLRQTREEQGIYQTERVATAVPPPHIREEELLILCNGNSPSSERGGSTSESLSRIHMTSVGLNIADSEAEKVLHLLVQKQQVRELESKPPDPTSPQSSNWSDMIEEDVEDHLQSNKERYKPQWQHPHIPPPPCPDQDLGLRVGRITSTFTIQPNKFPIFSMRCIYWNIRGIANDKSQNRLSKLINKWDPEIVGIAEPMIYPTDLPRSFLQSLGMSSAFYSNPSSDLKRTPNLWLMWKDSISAPNMIHFLNQHITVMVDNVLITIVHAHCLYVQRRLLWLELSTINSFNLPWLILGDFNAYLSVSEKRGGNNPTVASMNDFRDFMNNNQLMEVPNSGFQLTWWNKQVGDFEILGKLDRMLCNVNWNSTFPGWKYKVVSRIYSDHSPLMGGSISIPRPNNMPFKFFNMWCSHPKFKDVVMESWQEPILGHSLYILTQKLKRLKAVLKKWNKETFGNIRSTDAHSGPQPSSLEVEAFNSSRLLHTPL</sequence>
<dbReference type="Pfam" id="PF03372">
    <property type="entry name" value="Exo_endo_phos"/>
    <property type="match status" value="1"/>
</dbReference>
<dbReference type="Proteomes" id="UP000631114">
    <property type="component" value="Unassembled WGS sequence"/>
</dbReference>
<dbReference type="PANTHER" id="PTHR33710:SF71">
    <property type="entry name" value="ENDONUCLEASE_EXONUCLEASE_PHOSPHATASE DOMAIN-CONTAINING PROTEIN"/>
    <property type="match status" value="1"/>
</dbReference>
<dbReference type="EMBL" id="JADFTS010000007">
    <property type="protein sequence ID" value="KAF9598803.1"/>
    <property type="molecule type" value="Genomic_DNA"/>
</dbReference>
<feature type="domain" description="Endonuclease/exonuclease/phosphatase" evidence="2">
    <location>
        <begin position="323"/>
        <end position="541"/>
    </location>
</feature>
<keyword evidence="4" id="KW-1185">Reference proteome</keyword>
<dbReference type="SUPFAM" id="SSF56219">
    <property type="entry name" value="DNase I-like"/>
    <property type="match status" value="1"/>
</dbReference>
<dbReference type="Gene3D" id="3.60.10.10">
    <property type="entry name" value="Endonuclease/exonuclease/phosphatase"/>
    <property type="match status" value="1"/>
</dbReference>
<reference evidence="3 4" key="1">
    <citation type="submission" date="2020-10" db="EMBL/GenBank/DDBJ databases">
        <title>The Coptis chinensis genome and diversification of protoberbering-type alkaloids.</title>
        <authorList>
            <person name="Wang B."/>
            <person name="Shu S."/>
            <person name="Song C."/>
            <person name="Liu Y."/>
        </authorList>
    </citation>
    <scope>NUCLEOTIDE SEQUENCE [LARGE SCALE GENOMIC DNA]</scope>
    <source>
        <strain evidence="3">HL-2020</strain>
        <tissue evidence="3">Leaf</tissue>
    </source>
</reference>
<evidence type="ECO:0000313" key="3">
    <source>
        <dbReference type="EMBL" id="KAF9598803.1"/>
    </source>
</evidence>
<proteinExistence type="predicted"/>
<organism evidence="3 4">
    <name type="scientific">Coptis chinensis</name>
    <dbReference type="NCBI Taxonomy" id="261450"/>
    <lineage>
        <taxon>Eukaryota</taxon>
        <taxon>Viridiplantae</taxon>
        <taxon>Streptophyta</taxon>
        <taxon>Embryophyta</taxon>
        <taxon>Tracheophyta</taxon>
        <taxon>Spermatophyta</taxon>
        <taxon>Magnoliopsida</taxon>
        <taxon>Ranunculales</taxon>
        <taxon>Ranunculaceae</taxon>
        <taxon>Coptidoideae</taxon>
        <taxon>Coptis</taxon>
    </lineage>
</organism>
<comment type="caution">
    <text evidence="3">The sequence shown here is derived from an EMBL/GenBank/DDBJ whole genome shotgun (WGS) entry which is preliminary data.</text>
</comment>
<name>A0A835HIL6_9MAGN</name>
<dbReference type="InterPro" id="IPR005135">
    <property type="entry name" value="Endo/exonuclease/phosphatase"/>
</dbReference>
<feature type="compositionally biased region" description="Basic and acidic residues" evidence="1">
    <location>
        <begin position="32"/>
        <end position="61"/>
    </location>
</feature>
<protein>
    <recommendedName>
        <fullName evidence="2">Endonuclease/exonuclease/phosphatase domain-containing protein</fullName>
    </recommendedName>
</protein>
<dbReference type="PANTHER" id="PTHR33710">
    <property type="entry name" value="BNAC02G09200D PROTEIN"/>
    <property type="match status" value="1"/>
</dbReference>
<gene>
    <name evidence="3" type="ORF">IFM89_031471</name>
</gene>
<feature type="compositionally biased region" description="Basic and acidic residues" evidence="1">
    <location>
        <begin position="92"/>
        <end position="113"/>
    </location>
</feature>